<dbReference type="InterPro" id="IPR029787">
    <property type="entry name" value="Nucleotide_cyclase"/>
</dbReference>
<feature type="domain" description="PAS" evidence="2">
    <location>
        <begin position="27"/>
        <end position="63"/>
    </location>
</feature>
<dbReference type="PROSITE" id="PS50112">
    <property type="entry name" value="PAS"/>
    <property type="match status" value="1"/>
</dbReference>
<gene>
    <name evidence="5" type="ORF">ROLI_035070</name>
</gene>
<feature type="domain" description="GGDEF" evidence="4">
    <location>
        <begin position="585"/>
        <end position="716"/>
    </location>
</feature>
<dbReference type="SUPFAM" id="SSF141868">
    <property type="entry name" value="EAL domain-like"/>
    <property type="match status" value="1"/>
</dbReference>
<evidence type="ECO:0000259" key="4">
    <source>
        <dbReference type="PROSITE" id="PS50887"/>
    </source>
</evidence>
<dbReference type="InterPro" id="IPR035965">
    <property type="entry name" value="PAS-like_dom_sf"/>
</dbReference>
<dbReference type="SMART" id="SM00267">
    <property type="entry name" value="GGDEF"/>
    <property type="match status" value="1"/>
</dbReference>
<dbReference type="PANTHER" id="PTHR44757:SF2">
    <property type="entry name" value="BIOFILM ARCHITECTURE MAINTENANCE PROTEIN MBAA"/>
    <property type="match status" value="1"/>
</dbReference>
<dbReference type="Pfam" id="PF13426">
    <property type="entry name" value="PAS_9"/>
    <property type="match status" value="1"/>
</dbReference>
<dbReference type="CDD" id="cd01949">
    <property type="entry name" value="GGDEF"/>
    <property type="match status" value="1"/>
</dbReference>
<protein>
    <submittedName>
        <fullName evidence="5">Uncharacterized protein</fullName>
    </submittedName>
</protein>
<dbReference type="RefSeq" id="WP_187431115.1">
    <property type="nucleotide sequence ID" value="NZ_CP143423.1"/>
</dbReference>
<dbReference type="InterPro" id="IPR000014">
    <property type="entry name" value="PAS"/>
</dbReference>
<dbReference type="NCBIfam" id="TIGR00254">
    <property type="entry name" value="GGDEF"/>
    <property type="match status" value="1"/>
</dbReference>
<dbReference type="Pfam" id="PF00990">
    <property type="entry name" value="GGDEF"/>
    <property type="match status" value="1"/>
</dbReference>
<evidence type="ECO:0000256" key="1">
    <source>
        <dbReference type="SAM" id="Coils"/>
    </source>
</evidence>
<sequence length="984" mass="111369">MQLSEILQDFLALTQDAVCIGFRRPDEPTAELVYVNDGFCELFGYSREDLIGKPVNIIHDPDQWDEYVASIAPKFASGAKHFRQNARCLHSEGHTFWTTMSFFVVEDEDKGGRYSCAVFHNISDLVDREREAERALAERSQLLVEKDRTYSELLDTQTRLLSAMNAYPSPFVIYDKDMRLVVCNTAYQQSMSTRPDAIKPGMHVRDAMNEAFDSGRMIIPPEGREKFLDKLLSSNRVVLLNEQLELAGDIHHKVLRSKAKNGDWVIIRLDITELVRQKRHAEETQARLLSAIGAYPAPFCIYDDKLNLVVWNAEYAAALTEDPHDLQAGMSLTDTMRVGLSNDRFPEARGREEAWLAQFVKSREDTLLVEDMELDGDRHHRVLRSYSSNGDLVVVRLDTTELVRQRRDLEMTQSRLVSAINAFPDPFAIYDRDLNLLTWNPAFVSTLTDNPADVWVGMNVDDVLRLAVNNGHIPAAKGRENDWISEYNTPEMPSKKMEELEFDNDMHYRIIRSRSENGEVVVLRLNITESVRQRRALEKYAKRLEEANQQITHKALHDQLTGLGNRRFLSEKFEELSRRRKIEGGELAALHIDLDRFKQINDTIGHAAGDHVLIDVADRIRANVGPQDVVARIGGDEFVILLWLPGESDRPQKMADALLEDLFQPSFFRDRKCRFGASIGISQTPLAEESDLLTNSDVALYKAKRAGRGQVAVFSQSDIEEMRRTKALADDIMRALEDSEFLPYYQPQIAANTGEVVGIEALARWKHPTKGILAPDHFLPVASDLNVVADIDQVIFEKAIAECEGAFSDLKHLPSLSFNVSAKRIQFEEITKIGRIAASYSGEVAFELLETIFLEEESDAFMMQLDLLRDMGITLEVDDFGSGRASIVALQKIAPDRLKIDRRLIVPIEEGNSAARLVKSIIEIGVALGIDITAEGVETKEQARILTELGAERLQGYYFSRPLNLPDLCTYLQEGLDLRVIGWK</sequence>
<evidence type="ECO:0000313" key="6">
    <source>
        <dbReference type="Proteomes" id="UP001318682"/>
    </source>
</evidence>
<dbReference type="Proteomes" id="UP001318682">
    <property type="component" value="Chromosome"/>
</dbReference>
<dbReference type="NCBIfam" id="TIGR00229">
    <property type="entry name" value="sensory_box"/>
    <property type="match status" value="1"/>
</dbReference>
<proteinExistence type="predicted"/>
<dbReference type="CDD" id="cd00130">
    <property type="entry name" value="PAS"/>
    <property type="match status" value="1"/>
</dbReference>
<dbReference type="SUPFAM" id="SSF55073">
    <property type="entry name" value="Nucleotide cyclase"/>
    <property type="match status" value="1"/>
</dbReference>
<accession>A0ABZ2BYY4</accession>
<dbReference type="InterPro" id="IPR052155">
    <property type="entry name" value="Biofilm_reg_signaling"/>
</dbReference>
<dbReference type="InterPro" id="IPR043128">
    <property type="entry name" value="Rev_trsase/Diguanyl_cyclase"/>
</dbReference>
<dbReference type="SMART" id="SM00091">
    <property type="entry name" value="PAS"/>
    <property type="match status" value="4"/>
</dbReference>
<dbReference type="CDD" id="cd01948">
    <property type="entry name" value="EAL"/>
    <property type="match status" value="1"/>
</dbReference>
<keyword evidence="6" id="KW-1185">Reference proteome</keyword>
<dbReference type="InterPro" id="IPR000160">
    <property type="entry name" value="GGDEF_dom"/>
</dbReference>
<dbReference type="Gene3D" id="3.30.70.270">
    <property type="match status" value="1"/>
</dbReference>
<dbReference type="Gene3D" id="3.30.450.20">
    <property type="entry name" value="PAS domain"/>
    <property type="match status" value="3"/>
</dbReference>
<evidence type="ECO:0000259" key="2">
    <source>
        <dbReference type="PROSITE" id="PS50112"/>
    </source>
</evidence>
<organism evidence="5 6">
    <name type="scientific">Roseobacter fucihabitans</name>
    <dbReference type="NCBI Taxonomy" id="1537242"/>
    <lineage>
        <taxon>Bacteria</taxon>
        <taxon>Pseudomonadati</taxon>
        <taxon>Pseudomonadota</taxon>
        <taxon>Alphaproteobacteria</taxon>
        <taxon>Rhodobacterales</taxon>
        <taxon>Roseobacteraceae</taxon>
        <taxon>Roseobacter</taxon>
    </lineage>
</organism>
<dbReference type="Gene3D" id="3.20.20.450">
    <property type="entry name" value="EAL domain"/>
    <property type="match status" value="1"/>
</dbReference>
<name>A0ABZ2BYY4_9RHOB</name>
<dbReference type="PANTHER" id="PTHR44757">
    <property type="entry name" value="DIGUANYLATE CYCLASE DGCP"/>
    <property type="match status" value="1"/>
</dbReference>
<dbReference type="PROSITE" id="PS50887">
    <property type="entry name" value="GGDEF"/>
    <property type="match status" value="1"/>
</dbReference>
<reference evidence="6" key="1">
    <citation type="submission" date="2024-01" db="EMBL/GenBank/DDBJ databases">
        <title>Roseobacter fucihabitans sp. nov., isolated from the brown alga Fucus spiralis.</title>
        <authorList>
            <person name="Hahnke S."/>
            <person name="Berger M."/>
            <person name="Schlingloff A."/>
            <person name="Athale I."/>
            <person name="Neumann-Schaal M."/>
            <person name="Adenaya A."/>
            <person name="Poehlein A."/>
            <person name="Daniel R."/>
            <person name="Pertersen J."/>
            <person name="Brinkhoff T."/>
        </authorList>
    </citation>
    <scope>NUCLEOTIDE SEQUENCE [LARGE SCALE GENOMIC DNA]</scope>
    <source>
        <strain evidence="6">B14</strain>
    </source>
</reference>
<keyword evidence="1" id="KW-0175">Coiled coil</keyword>
<feature type="domain" description="EAL" evidence="3">
    <location>
        <begin position="725"/>
        <end position="976"/>
    </location>
</feature>
<dbReference type="InterPro" id="IPR001633">
    <property type="entry name" value="EAL_dom"/>
</dbReference>
<feature type="coiled-coil region" evidence="1">
    <location>
        <begin position="527"/>
        <end position="554"/>
    </location>
</feature>
<dbReference type="Pfam" id="PF00563">
    <property type="entry name" value="EAL"/>
    <property type="match status" value="1"/>
</dbReference>
<dbReference type="SMART" id="SM00052">
    <property type="entry name" value="EAL"/>
    <property type="match status" value="1"/>
</dbReference>
<dbReference type="SUPFAM" id="SSF55785">
    <property type="entry name" value="PYP-like sensor domain (PAS domain)"/>
    <property type="match status" value="2"/>
</dbReference>
<dbReference type="InterPro" id="IPR035919">
    <property type="entry name" value="EAL_sf"/>
</dbReference>
<evidence type="ECO:0000313" key="5">
    <source>
        <dbReference type="EMBL" id="WVX50410.1"/>
    </source>
</evidence>
<dbReference type="PROSITE" id="PS50883">
    <property type="entry name" value="EAL"/>
    <property type="match status" value="1"/>
</dbReference>
<evidence type="ECO:0000259" key="3">
    <source>
        <dbReference type="PROSITE" id="PS50883"/>
    </source>
</evidence>
<dbReference type="EMBL" id="CP143423">
    <property type="protein sequence ID" value="WVX50410.1"/>
    <property type="molecule type" value="Genomic_DNA"/>
</dbReference>